<organism evidence="1 2">
    <name type="scientific">Aequorivita lipolytica</name>
    <dbReference type="NCBI Taxonomy" id="153267"/>
    <lineage>
        <taxon>Bacteria</taxon>
        <taxon>Pseudomonadati</taxon>
        <taxon>Bacteroidota</taxon>
        <taxon>Flavobacteriia</taxon>
        <taxon>Flavobacteriales</taxon>
        <taxon>Flavobacteriaceae</taxon>
        <taxon>Aequorivita</taxon>
    </lineage>
</organism>
<reference evidence="1 2" key="1">
    <citation type="submission" date="2019-08" db="EMBL/GenBank/DDBJ databases">
        <title>Genome of Aequorivita lipolytica Y10-2 (type strain).</title>
        <authorList>
            <person name="Bowman J.P."/>
        </authorList>
    </citation>
    <scope>NUCLEOTIDE SEQUENCE [LARGE SCALE GENOMIC DNA]</scope>
    <source>
        <strain evidence="1 2">Y10-2</strain>
    </source>
</reference>
<sequence>MKKIVLKILVLAFIAVGCQQKKQTEINVAENNEQMKSNFDLKSDYQDFKTKMTELDTLKVWIDHSVCTYQGEERLLITKKSDSIKILSEFKDYDEQNPEWQKIFEKSITENDTTWDFGNFMERNKSRINSDDNEYVKIEIKNGEQKMKFVTKGLVDLNTFMAEYGTMMRKLYEPKKRQIYGVPLITETELINEE</sequence>
<name>A0A5C6YKX3_9FLAO</name>
<comment type="caution">
    <text evidence="1">The sequence shown here is derived from an EMBL/GenBank/DDBJ whole genome shotgun (WGS) entry which is preliminary data.</text>
</comment>
<evidence type="ECO:0000313" key="1">
    <source>
        <dbReference type="EMBL" id="TXD67855.1"/>
    </source>
</evidence>
<protein>
    <submittedName>
        <fullName evidence="1">Uncharacterized protein</fullName>
    </submittedName>
</protein>
<accession>A0A5C6YKX3</accession>
<dbReference type="EMBL" id="VORU01000023">
    <property type="protein sequence ID" value="TXD67855.1"/>
    <property type="molecule type" value="Genomic_DNA"/>
</dbReference>
<proteinExistence type="predicted"/>
<dbReference type="AlphaFoldDB" id="A0A5C6YKX3"/>
<evidence type="ECO:0000313" key="2">
    <source>
        <dbReference type="Proteomes" id="UP000321945"/>
    </source>
</evidence>
<gene>
    <name evidence="1" type="ORF">ESV24_14885</name>
</gene>
<dbReference type="Proteomes" id="UP000321945">
    <property type="component" value="Unassembled WGS sequence"/>
</dbReference>
<dbReference type="PROSITE" id="PS51257">
    <property type="entry name" value="PROKAR_LIPOPROTEIN"/>
    <property type="match status" value="1"/>
</dbReference>
<keyword evidence="2" id="KW-1185">Reference proteome</keyword>
<dbReference type="RefSeq" id="WP_146743199.1">
    <property type="nucleotide sequence ID" value="NZ_CBCRZQ010000025.1"/>
</dbReference>
<dbReference type="OrthoDB" id="1162594at2"/>